<evidence type="ECO:0000259" key="9">
    <source>
        <dbReference type="PROSITE" id="PS51722"/>
    </source>
</evidence>
<dbReference type="Gene3D" id="3.30.230.10">
    <property type="match status" value="1"/>
</dbReference>
<keyword evidence="4 8" id="KW-0251">Elongation factor</keyword>
<dbReference type="PANTHER" id="PTHR43261:SF1">
    <property type="entry name" value="RIBOSOME-RELEASING FACTOR 2, MITOCHONDRIAL"/>
    <property type="match status" value="1"/>
</dbReference>
<feature type="binding site" evidence="8">
    <location>
        <begin position="90"/>
        <end position="94"/>
    </location>
    <ligand>
        <name>GTP</name>
        <dbReference type="ChEBI" id="CHEBI:37565"/>
    </ligand>
</feature>
<evidence type="ECO:0000256" key="7">
    <source>
        <dbReference type="ARBA" id="ARBA00024731"/>
    </source>
</evidence>
<gene>
    <name evidence="8 10" type="primary">fusA</name>
    <name evidence="10" type="ORF">ACFSVN_03735</name>
</gene>
<keyword evidence="11" id="KW-1185">Reference proteome</keyword>
<dbReference type="Gene3D" id="3.30.70.240">
    <property type="match status" value="1"/>
</dbReference>
<dbReference type="NCBIfam" id="NF009381">
    <property type="entry name" value="PRK12740.1-5"/>
    <property type="match status" value="1"/>
</dbReference>
<evidence type="ECO:0000256" key="8">
    <source>
        <dbReference type="HAMAP-Rule" id="MF_00054"/>
    </source>
</evidence>
<dbReference type="InterPro" id="IPR009022">
    <property type="entry name" value="EFG_III"/>
</dbReference>
<dbReference type="PANTHER" id="PTHR43261">
    <property type="entry name" value="TRANSLATION ELONGATION FACTOR G-RELATED"/>
    <property type="match status" value="1"/>
</dbReference>
<dbReference type="InterPro" id="IPR005517">
    <property type="entry name" value="Transl_elong_EFG/EF2_IV"/>
</dbReference>
<keyword evidence="8" id="KW-0963">Cytoplasm</keyword>
<feature type="domain" description="Tr-type G" evidence="9">
    <location>
        <begin position="17"/>
        <end position="292"/>
    </location>
</feature>
<dbReference type="InterPro" id="IPR005225">
    <property type="entry name" value="Small_GTP-bd"/>
</dbReference>
<feature type="binding site" evidence="8">
    <location>
        <begin position="26"/>
        <end position="33"/>
    </location>
    <ligand>
        <name>GTP</name>
        <dbReference type="ChEBI" id="CHEBI:37565"/>
    </ligand>
</feature>
<dbReference type="InterPro" id="IPR014721">
    <property type="entry name" value="Ribsml_uS5_D2-typ_fold_subgr"/>
</dbReference>
<dbReference type="Pfam" id="PF00009">
    <property type="entry name" value="GTP_EFTU"/>
    <property type="match status" value="1"/>
</dbReference>
<evidence type="ECO:0000256" key="5">
    <source>
        <dbReference type="ARBA" id="ARBA00022917"/>
    </source>
</evidence>
<evidence type="ECO:0000313" key="10">
    <source>
        <dbReference type="EMBL" id="MFD2531550.1"/>
    </source>
</evidence>
<dbReference type="PROSITE" id="PS51722">
    <property type="entry name" value="G_TR_2"/>
    <property type="match status" value="1"/>
</dbReference>
<sequence length="713" mass="79941">MSETKQKTDPKILEKIRRTRNIGIMAHIDAGKTTVTERILFYTGRSHRMGEVHDGAATMDWMEQEQERGITITSAATHCIWKDHRINIIDTPGHVDFTVEVERSLRVLDGAVFVLDSVGAVQPQSETVWRQANKYNVPCMAFVNKMDRTGSDFYNVVKELDEKLNANPIPIQIPIGSEENFQGVVDLIKMEAIVWDDESLGATYEVVDIPEDLKEKAAEYRMLLLEAVSDQNDALMEKYLMEEEISEEEIIDALREATISKAITPVLCGTALKNKGVQVLLDRVLDFMPNPLDIPPVKGIDPETEEEVKKAPDVNAPFSALAFKIMTDPFVGRLTFVRVYSGRLEKGSYTFNSSTGNKERVGRLLEMHANDKKDLDYIQAGDIAAVIGIKEVHTGDTLCDPDHPVILEQITFPEPVIKLAVEPKTKADSEKLSTGLQKLAEEDPTFVVKTDHETGQTTIAGMGELHLEIIVDRLKREFKVEANVGAPQVSYRETISKKVDHREIYKKQTGGRGKFADISFEVGPIEEFEDYDGNEDRITREEGFIFINEIVGGNIPREFIPSVMKGFKEALNSGIQANYSVENVGFRLYDGSYHDVDSDQLSFELCAKLGFRNSARKAKPKILEPVMKVEIITPEEYMGDVIGDLNSRRGIMQSMDSNNEGSVVKAHVPLSEMFGYSTDLRSATQGRAVYSMEFFDYTEVPEAIAQEIIESQS</sequence>
<dbReference type="InterPro" id="IPR047872">
    <property type="entry name" value="EFG_IV"/>
</dbReference>
<name>A0ABW5JIG6_9BACT</name>
<protein>
    <recommendedName>
        <fullName evidence="2 8">Elongation factor G</fullName>
        <shortName evidence="8">EF-G</shortName>
    </recommendedName>
</protein>
<dbReference type="Pfam" id="PF14492">
    <property type="entry name" value="EFG_III"/>
    <property type="match status" value="1"/>
</dbReference>
<dbReference type="NCBIfam" id="TIGR00484">
    <property type="entry name" value="EF-G"/>
    <property type="match status" value="1"/>
</dbReference>
<dbReference type="InterPro" id="IPR000640">
    <property type="entry name" value="EFG_V-like"/>
</dbReference>
<evidence type="ECO:0000256" key="2">
    <source>
        <dbReference type="ARBA" id="ARBA00017872"/>
    </source>
</evidence>
<dbReference type="Pfam" id="PF03144">
    <property type="entry name" value="GTP_EFTU_D2"/>
    <property type="match status" value="1"/>
</dbReference>
<dbReference type="PRINTS" id="PR00315">
    <property type="entry name" value="ELONGATNFCT"/>
</dbReference>
<reference evidence="11" key="1">
    <citation type="journal article" date="2019" name="Int. J. Syst. Evol. Microbiol.">
        <title>The Global Catalogue of Microorganisms (GCM) 10K type strain sequencing project: providing services to taxonomists for standard genome sequencing and annotation.</title>
        <authorList>
            <consortium name="The Broad Institute Genomics Platform"/>
            <consortium name="The Broad Institute Genome Sequencing Center for Infectious Disease"/>
            <person name="Wu L."/>
            <person name="Ma J."/>
        </authorList>
    </citation>
    <scope>NUCLEOTIDE SEQUENCE [LARGE SCALE GENOMIC DNA]</scope>
    <source>
        <strain evidence="11">KCTC 52042</strain>
    </source>
</reference>
<dbReference type="SUPFAM" id="SSF50447">
    <property type="entry name" value="Translation proteins"/>
    <property type="match status" value="1"/>
</dbReference>
<dbReference type="RefSeq" id="WP_390298805.1">
    <property type="nucleotide sequence ID" value="NZ_JBHULI010000003.1"/>
</dbReference>
<dbReference type="InterPro" id="IPR020568">
    <property type="entry name" value="Ribosomal_Su5_D2-typ_SF"/>
</dbReference>
<dbReference type="InterPro" id="IPR000795">
    <property type="entry name" value="T_Tr_GTP-bd_dom"/>
</dbReference>
<dbReference type="InterPro" id="IPR004161">
    <property type="entry name" value="EFTu-like_2"/>
</dbReference>
<dbReference type="CDD" id="cd03713">
    <property type="entry name" value="EFG_mtEFG_C"/>
    <property type="match status" value="1"/>
</dbReference>
<comment type="caution">
    <text evidence="10">The sequence shown here is derived from an EMBL/GenBank/DDBJ whole genome shotgun (WGS) entry which is preliminary data.</text>
</comment>
<dbReference type="Gene3D" id="2.40.30.10">
    <property type="entry name" value="Translation factors"/>
    <property type="match status" value="1"/>
</dbReference>
<evidence type="ECO:0000313" key="11">
    <source>
        <dbReference type="Proteomes" id="UP001597460"/>
    </source>
</evidence>
<dbReference type="SUPFAM" id="SSF52540">
    <property type="entry name" value="P-loop containing nucleoside triphosphate hydrolases"/>
    <property type="match status" value="1"/>
</dbReference>
<comment type="subcellular location">
    <subcellularLocation>
        <location evidence="8">Cytoplasm</location>
    </subcellularLocation>
</comment>
<dbReference type="Pfam" id="PF00679">
    <property type="entry name" value="EFG_C"/>
    <property type="match status" value="1"/>
</dbReference>
<dbReference type="Proteomes" id="UP001597460">
    <property type="component" value="Unassembled WGS sequence"/>
</dbReference>
<dbReference type="InterPro" id="IPR035647">
    <property type="entry name" value="EFG_III/V"/>
</dbReference>
<dbReference type="InterPro" id="IPR041095">
    <property type="entry name" value="EFG_II"/>
</dbReference>
<dbReference type="Gene3D" id="3.30.70.870">
    <property type="entry name" value="Elongation Factor G (Translational Gtpase), domain 3"/>
    <property type="match status" value="1"/>
</dbReference>
<dbReference type="InterPro" id="IPR027417">
    <property type="entry name" value="P-loop_NTPase"/>
</dbReference>
<dbReference type="InterPro" id="IPR035649">
    <property type="entry name" value="EFG_V"/>
</dbReference>
<comment type="function">
    <text evidence="7 8">Catalyzes the GTP-dependent ribosomal translocation step during translation elongation. During this step, the ribosome changes from the pre-translocational (PRE) to the post-translocational (POST) state as the newly formed A-site-bound peptidyl-tRNA and P-site-bound deacylated tRNA move to the P and E sites, respectively. Catalyzes the coordinated movement of the two tRNA molecules, the mRNA and conformational changes in the ribosome.</text>
</comment>
<dbReference type="CDD" id="cd16262">
    <property type="entry name" value="EFG_III"/>
    <property type="match status" value="1"/>
</dbReference>
<dbReference type="InterPro" id="IPR009000">
    <property type="entry name" value="Transl_B-barrel_sf"/>
</dbReference>
<dbReference type="EMBL" id="JBHULI010000003">
    <property type="protein sequence ID" value="MFD2531550.1"/>
    <property type="molecule type" value="Genomic_DNA"/>
</dbReference>
<dbReference type="Pfam" id="PF03764">
    <property type="entry name" value="EFG_IV"/>
    <property type="match status" value="1"/>
</dbReference>
<evidence type="ECO:0000256" key="3">
    <source>
        <dbReference type="ARBA" id="ARBA00022741"/>
    </source>
</evidence>
<dbReference type="SMART" id="SM00838">
    <property type="entry name" value="EFG_C"/>
    <property type="match status" value="1"/>
</dbReference>
<accession>A0ABW5JIG6</accession>
<dbReference type="HAMAP" id="MF_00054_B">
    <property type="entry name" value="EF_G_EF_2_B"/>
    <property type="match status" value="1"/>
</dbReference>
<evidence type="ECO:0000256" key="6">
    <source>
        <dbReference type="ARBA" id="ARBA00023134"/>
    </source>
</evidence>
<dbReference type="SUPFAM" id="SSF54211">
    <property type="entry name" value="Ribosomal protein S5 domain 2-like"/>
    <property type="match status" value="1"/>
</dbReference>
<dbReference type="CDD" id="cd01434">
    <property type="entry name" value="EFG_mtEFG1_IV"/>
    <property type="match status" value="1"/>
</dbReference>
<keyword evidence="3 8" id="KW-0547">Nucleotide-binding</keyword>
<dbReference type="InterPro" id="IPR004540">
    <property type="entry name" value="Transl_elong_EFG/EF2"/>
</dbReference>
<evidence type="ECO:0000256" key="4">
    <source>
        <dbReference type="ARBA" id="ARBA00022768"/>
    </source>
</evidence>
<dbReference type="InterPro" id="IPR031157">
    <property type="entry name" value="G_TR_CS"/>
</dbReference>
<dbReference type="SMART" id="SM00889">
    <property type="entry name" value="EFG_IV"/>
    <property type="match status" value="1"/>
</dbReference>
<evidence type="ECO:0000256" key="1">
    <source>
        <dbReference type="ARBA" id="ARBA00005870"/>
    </source>
</evidence>
<dbReference type="NCBIfam" id="TIGR00231">
    <property type="entry name" value="small_GTP"/>
    <property type="match status" value="1"/>
</dbReference>
<proteinExistence type="inferred from homology"/>
<comment type="similarity">
    <text evidence="1 8">Belongs to the TRAFAC class translation factor GTPase superfamily. Classic translation factor GTPase family. EF-G/EF-2 subfamily.</text>
</comment>
<keyword evidence="6 8" id="KW-0342">GTP-binding</keyword>
<dbReference type="CDD" id="cd01886">
    <property type="entry name" value="EF-G"/>
    <property type="match status" value="1"/>
</dbReference>
<organism evidence="10 11">
    <name type="scientific">Gracilimonas halophila</name>
    <dbReference type="NCBI Taxonomy" id="1834464"/>
    <lineage>
        <taxon>Bacteria</taxon>
        <taxon>Pseudomonadati</taxon>
        <taxon>Balneolota</taxon>
        <taxon>Balneolia</taxon>
        <taxon>Balneolales</taxon>
        <taxon>Balneolaceae</taxon>
        <taxon>Gracilimonas</taxon>
    </lineage>
</organism>
<dbReference type="PROSITE" id="PS00301">
    <property type="entry name" value="G_TR_1"/>
    <property type="match status" value="1"/>
</dbReference>
<dbReference type="GO" id="GO:0003746">
    <property type="term" value="F:translation elongation factor activity"/>
    <property type="evidence" value="ECO:0007669"/>
    <property type="project" value="UniProtKB-KW"/>
</dbReference>
<dbReference type="Gene3D" id="3.40.50.300">
    <property type="entry name" value="P-loop containing nucleotide triphosphate hydrolases"/>
    <property type="match status" value="1"/>
</dbReference>
<feature type="binding site" evidence="8">
    <location>
        <begin position="144"/>
        <end position="147"/>
    </location>
    <ligand>
        <name>GTP</name>
        <dbReference type="ChEBI" id="CHEBI:37565"/>
    </ligand>
</feature>
<keyword evidence="5 8" id="KW-0648">Protein biosynthesis</keyword>
<dbReference type="SUPFAM" id="SSF54980">
    <property type="entry name" value="EF-G C-terminal domain-like"/>
    <property type="match status" value="2"/>
</dbReference>
<dbReference type="CDD" id="cd04088">
    <property type="entry name" value="EFG_mtEFG_II"/>
    <property type="match status" value="1"/>
</dbReference>